<evidence type="ECO:0000256" key="1">
    <source>
        <dbReference type="ARBA" id="ARBA00009437"/>
    </source>
</evidence>
<proteinExistence type="inferred from homology"/>
<evidence type="ECO:0000259" key="5">
    <source>
        <dbReference type="PROSITE" id="PS50931"/>
    </source>
</evidence>
<dbReference type="Gene3D" id="3.40.190.290">
    <property type="match status" value="1"/>
</dbReference>
<dbReference type="Pfam" id="PF00126">
    <property type="entry name" value="HTH_1"/>
    <property type="match status" value="1"/>
</dbReference>
<dbReference type="Proteomes" id="UP001520654">
    <property type="component" value="Unassembled WGS sequence"/>
</dbReference>
<dbReference type="CDD" id="cd05466">
    <property type="entry name" value="PBP2_LTTR_substrate"/>
    <property type="match status" value="1"/>
</dbReference>
<evidence type="ECO:0000256" key="4">
    <source>
        <dbReference type="ARBA" id="ARBA00023163"/>
    </source>
</evidence>
<keyword evidence="2" id="KW-0805">Transcription regulation</keyword>
<dbReference type="SUPFAM" id="SSF53850">
    <property type="entry name" value="Periplasmic binding protein-like II"/>
    <property type="match status" value="1"/>
</dbReference>
<dbReference type="InterPro" id="IPR000847">
    <property type="entry name" value="LysR_HTH_N"/>
</dbReference>
<dbReference type="PANTHER" id="PTHR30126">
    <property type="entry name" value="HTH-TYPE TRANSCRIPTIONAL REGULATOR"/>
    <property type="match status" value="1"/>
</dbReference>
<gene>
    <name evidence="6" type="ORF">K7B10_35835</name>
</gene>
<keyword evidence="3" id="KW-0238">DNA-binding</keyword>
<dbReference type="EMBL" id="JAINUL010000001">
    <property type="protein sequence ID" value="MCC0100064.1"/>
    <property type="molecule type" value="Genomic_DNA"/>
</dbReference>
<name>A0ABS8EIP4_9ACTN</name>
<keyword evidence="4" id="KW-0804">Transcription</keyword>
<comment type="caution">
    <text evidence="6">The sequence shown here is derived from an EMBL/GenBank/DDBJ whole genome shotgun (WGS) entry which is preliminary data.</text>
</comment>
<evidence type="ECO:0000313" key="7">
    <source>
        <dbReference type="Proteomes" id="UP001520654"/>
    </source>
</evidence>
<reference evidence="6 7" key="1">
    <citation type="submission" date="2021-08" db="EMBL/GenBank/DDBJ databases">
        <title>Genomic Architecture of Streptomyces flavotricini NGL1 and Streptomyces erythrochromogenes HMS4 With Differential Plant Beneficial attributes and laccase production capabilities.</title>
        <authorList>
            <person name="Salwan R."/>
            <person name="Kaur R."/>
            <person name="Sharma V."/>
        </authorList>
    </citation>
    <scope>NUCLEOTIDE SEQUENCE [LARGE SCALE GENOMIC DNA]</scope>
    <source>
        <strain evidence="6 7">NGL1</strain>
    </source>
</reference>
<dbReference type="PRINTS" id="PR00039">
    <property type="entry name" value="HTHLYSR"/>
</dbReference>
<sequence length="307" mass="33299">MDIRQLTTFHRVATLLSFTRAATELKYAQSSVTAQIKGLEISLGVELFERLRGKIQLTPAGERLMPYAEQILSLADEARGVTAGLGDPSGVLTIGTMESLISYRMPPVLEYFHHRYPLLQLVLRPSLCAETCHSLRQGSFDLGFLMEAETEHSGVQTAVLGSEPLSVVAAPGHPLALARSLTTQDLRTAAVLAPEAGCAYRELFEAELNDGSGEPVSFLEFGNIESIKRGVAAGLGISLLPSMTVAEAVESGQLAVLDWEPPFEVFTQLAWRRGKQLSREMRLFVEQTVAFMSEYYRPAAAAAAAAA</sequence>
<dbReference type="PROSITE" id="PS50931">
    <property type="entry name" value="HTH_LYSR"/>
    <property type="match status" value="1"/>
</dbReference>
<dbReference type="InterPro" id="IPR005119">
    <property type="entry name" value="LysR_subst-bd"/>
</dbReference>
<dbReference type="InterPro" id="IPR036390">
    <property type="entry name" value="WH_DNA-bd_sf"/>
</dbReference>
<evidence type="ECO:0000256" key="2">
    <source>
        <dbReference type="ARBA" id="ARBA00023015"/>
    </source>
</evidence>
<accession>A0ABS8EIP4</accession>
<dbReference type="InterPro" id="IPR036388">
    <property type="entry name" value="WH-like_DNA-bd_sf"/>
</dbReference>
<dbReference type="SUPFAM" id="SSF46785">
    <property type="entry name" value="Winged helix' DNA-binding domain"/>
    <property type="match status" value="1"/>
</dbReference>
<organism evidence="6 7">
    <name type="scientific">Streptomyces flavotricini</name>
    <dbReference type="NCBI Taxonomy" id="66888"/>
    <lineage>
        <taxon>Bacteria</taxon>
        <taxon>Bacillati</taxon>
        <taxon>Actinomycetota</taxon>
        <taxon>Actinomycetes</taxon>
        <taxon>Kitasatosporales</taxon>
        <taxon>Streptomycetaceae</taxon>
        <taxon>Streptomyces</taxon>
    </lineage>
</organism>
<feature type="domain" description="HTH lysR-type" evidence="5">
    <location>
        <begin position="1"/>
        <end position="58"/>
    </location>
</feature>
<dbReference type="Gene3D" id="1.10.10.10">
    <property type="entry name" value="Winged helix-like DNA-binding domain superfamily/Winged helix DNA-binding domain"/>
    <property type="match status" value="1"/>
</dbReference>
<dbReference type="RefSeq" id="WP_229343271.1">
    <property type="nucleotide sequence ID" value="NZ_JAINUL010000001.1"/>
</dbReference>
<protein>
    <submittedName>
        <fullName evidence="6">LysR family transcriptional regulator</fullName>
    </submittedName>
</protein>
<dbReference type="PANTHER" id="PTHR30126:SF100">
    <property type="entry name" value="LYSR-FAMILY TRANSCRIPTIONAL REGULATOR"/>
    <property type="match status" value="1"/>
</dbReference>
<dbReference type="Pfam" id="PF03466">
    <property type="entry name" value="LysR_substrate"/>
    <property type="match status" value="1"/>
</dbReference>
<evidence type="ECO:0000256" key="3">
    <source>
        <dbReference type="ARBA" id="ARBA00023125"/>
    </source>
</evidence>
<comment type="similarity">
    <text evidence="1">Belongs to the LysR transcriptional regulatory family.</text>
</comment>
<keyword evidence="7" id="KW-1185">Reference proteome</keyword>
<evidence type="ECO:0000313" key="6">
    <source>
        <dbReference type="EMBL" id="MCC0100064.1"/>
    </source>
</evidence>